<dbReference type="PROSITE" id="PS00107">
    <property type="entry name" value="PROTEIN_KINASE_ATP"/>
    <property type="match status" value="1"/>
</dbReference>
<feature type="binding site" evidence="5">
    <location>
        <position position="58"/>
    </location>
    <ligand>
        <name>ATP</name>
        <dbReference type="ChEBI" id="CHEBI:30616"/>
    </ligand>
</feature>
<protein>
    <recommendedName>
        <fullName evidence="7">Protein kinase domain-containing protein</fullName>
    </recommendedName>
</protein>
<dbReference type="PROSITE" id="PS50011">
    <property type="entry name" value="PROTEIN_KINASE_DOM"/>
    <property type="match status" value="1"/>
</dbReference>
<dbReference type="PANTHER" id="PTHR43289:SF34">
    <property type="entry name" value="SERINE_THREONINE-PROTEIN KINASE YBDM-RELATED"/>
    <property type="match status" value="1"/>
</dbReference>
<comment type="caution">
    <text evidence="8">The sequence shown here is derived from an EMBL/GenBank/DDBJ whole genome shotgun (WGS) entry which is preliminary data.</text>
</comment>
<keyword evidence="2 5" id="KW-0547">Nucleotide-binding</keyword>
<accession>A0A9W6Q6P1</accession>
<evidence type="ECO:0000313" key="8">
    <source>
        <dbReference type="EMBL" id="GLW69117.1"/>
    </source>
</evidence>
<evidence type="ECO:0000259" key="7">
    <source>
        <dbReference type="PROSITE" id="PS50011"/>
    </source>
</evidence>
<organism evidence="8 9">
    <name type="scientific">Kitasatospora phosalacinea</name>
    <dbReference type="NCBI Taxonomy" id="2065"/>
    <lineage>
        <taxon>Bacteria</taxon>
        <taxon>Bacillati</taxon>
        <taxon>Actinomycetota</taxon>
        <taxon>Actinomycetes</taxon>
        <taxon>Kitasatosporales</taxon>
        <taxon>Streptomycetaceae</taxon>
        <taxon>Kitasatospora</taxon>
    </lineage>
</organism>
<keyword evidence="1" id="KW-0808">Transferase</keyword>
<feature type="compositionally biased region" description="Pro residues" evidence="6">
    <location>
        <begin position="312"/>
        <end position="346"/>
    </location>
</feature>
<dbReference type="PANTHER" id="PTHR43289">
    <property type="entry name" value="MITOGEN-ACTIVATED PROTEIN KINASE KINASE KINASE 20-RELATED"/>
    <property type="match status" value="1"/>
</dbReference>
<feature type="region of interest" description="Disordered" evidence="6">
    <location>
        <begin position="304"/>
        <end position="426"/>
    </location>
</feature>
<keyword evidence="3" id="KW-0418">Kinase</keyword>
<evidence type="ECO:0000256" key="2">
    <source>
        <dbReference type="ARBA" id="ARBA00022741"/>
    </source>
</evidence>
<dbReference type="Gene3D" id="3.30.200.20">
    <property type="entry name" value="Phosphorylase Kinase, domain 1"/>
    <property type="match status" value="1"/>
</dbReference>
<sequence>MAADTPQNPAPLPPVFQPLLADDPREVGGYRLFARLGAGGMGRVYLSYTPGGRPVALKVVRPEFAEDGEFRRRFAQEVSSAQRIHGLYTAQVIDSGGLESGAPWLVTSYVPGPSLQQVVREHGALPVRTVLLLVGGIAEALQAIHSVRVVHRDLKPANVLVASDGPRVIDFGIARAADATALTGTGYRIGSPAFMSPEQAQGRPITPATDVFALGALTAYVAGGAPPFGDGPDTAVLYRVVHEEPDLSTVPAPLRELIGRCLAKDPADRPTPAEIIQAAREHPVVGGQLRFGEDWLPGQVNTEITRRSDLPRTPPTPLPAAPPTLPATPPLPVAAPLAPPAAPPVQQPAATAPTAPTAPPVQQPAPVGPPSGAFGPPTPPSEAVTGPVAPADPTLRLTEQHTPPPGPAVPLAAEPPATGAAKPERRGGVSWKTLLVVALVTLLAGTTGGLLLMRTLNKDDGGKPTATQTVTVAPPPAGGGAGSQDQVAAPSDSPSKHTGSASPSPSARKSGAPAGFSAVYTDRELSAPSNDYGFDLLNGKVVPTSLSDTLLRPSYDKLYVPDDYDRYLSKADSLTPQECSDAIDKNPSAAFPYADLPPGRMICVRNRQTWSVAIMKISNVSNDGAVSLSLSYYRYNG</sequence>
<evidence type="ECO:0000256" key="1">
    <source>
        <dbReference type="ARBA" id="ARBA00022679"/>
    </source>
</evidence>
<evidence type="ECO:0000256" key="6">
    <source>
        <dbReference type="SAM" id="MobiDB-lite"/>
    </source>
</evidence>
<keyword evidence="4 5" id="KW-0067">ATP-binding</keyword>
<dbReference type="Pfam" id="PF00069">
    <property type="entry name" value="Pkinase"/>
    <property type="match status" value="1"/>
</dbReference>
<dbReference type="GO" id="GO:0004674">
    <property type="term" value="F:protein serine/threonine kinase activity"/>
    <property type="evidence" value="ECO:0007669"/>
    <property type="project" value="TreeGrafter"/>
</dbReference>
<dbReference type="InterPro" id="IPR011009">
    <property type="entry name" value="Kinase-like_dom_sf"/>
</dbReference>
<gene>
    <name evidence="8" type="ORF">Kpho02_14160</name>
</gene>
<feature type="region of interest" description="Disordered" evidence="6">
    <location>
        <begin position="460"/>
        <end position="514"/>
    </location>
</feature>
<evidence type="ECO:0000256" key="5">
    <source>
        <dbReference type="PROSITE-ProRule" id="PRU10141"/>
    </source>
</evidence>
<dbReference type="EMBL" id="BSSA01000003">
    <property type="protein sequence ID" value="GLW69117.1"/>
    <property type="molecule type" value="Genomic_DNA"/>
</dbReference>
<feature type="compositionally biased region" description="Polar residues" evidence="6">
    <location>
        <begin position="492"/>
        <end position="507"/>
    </location>
</feature>
<dbReference type="SUPFAM" id="SSF56112">
    <property type="entry name" value="Protein kinase-like (PK-like)"/>
    <property type="match status" value="1"/>
</dbReference>
<dbReference type="SMART" id="SM00220">
    <property type="entry name" value="S_TKc"/>
    <property type="match status" value="1"/>
</dbReference>
<dbReference type="GO" id="GO:0005524">
    <property type="term" value="F:ATP binding"/>
    <property type="evidence" value="ECO:0007669"/>
    <property type="project" value="UniProtKB-UniRule"/>
</dbReference>
<dbReference type="InterPro" id="IPR000719">
    <property type="entry name" value="Prot_kinase_dom"/>
</dbReference>
<feature type="domain" description="Protein kinase" evidence="7">
    <location>
        <begin position="30"/>
        <end position="285"/>
    </location>
</feature>
<evidence type="ECO:0000256" key="4">
    <source>
        <dbReference type="ARBA" id="ARBA00022840"/>
    </source>
</evidence>
<dbReference type="InterPro" id="IPR008271">
    <property type="entry name" value="Ser/Thr_kinase_AS"/>
</dbReference>
<dbReference type="AlphaFoldDB" id="A0A9W6Q6P1"/>
<reference evidence="8" key="1">
    <citation type="submission" date="2023-02" db="EMBL/GenBank/DDBJ databases">
        <title>Kitasatospora phosalacinea NBRC 14627.</title>
        <authorList>
            <person name="Ichikawa N."/>
            <person name="Sato H."/>
            <person name="Tonouchi N."/>
        </authorList>
    </citation>
    <scope>NUCLEOTIDE SEQUENCE</scope>
    <source>
        <strain evidence="8">NBRC 14627</strain>
    </source>
</reference>
<dbReference type="InterPro" id="IPR017441">
    <property type="entry name" value="Protein_kinase_ATP_BS"/>
</dbReference>
<evidence type="ECO:0000313" key="9">
    <source>
        <dbReference type="Proteomes" id="UP001165041"/>
    </source>
</evidence>
<dbReference type="RefSeq" id="WP_285734787.1">
    <property type="nucleotide sequence ID" value="NZ_BSSA01000003.1"/>
</dbReference>
<evidence type="ECO:0000256" key="3">
    <source>
        <dbReference type="ARBA" id="ARBA00022777"/>
    </source>
</evidence>
<feature type="compositionally biased region" description="Pro residues" evidence="6">
    <location>
        <begin position="356"/>
        <end position="369"/>
    </location>
</feature>
<proteinExistence type="predicted"/>
<dbReference type="Proteomes" id="UP001165041">
    <property type="component" value="Unassembled WGS sequence"/>
</dbReference>
<dbReference type="CDD" id="cd14014">
    <property type="entry name" value="STKc_PknB_like"/>
    <property type="match status" value="1"/>
</dbReference>
<name>A0A9W6Q6P1_9ACTN</name>
<dbReference type="Gene3D" id="1.10.510.10">
    <property type="entry name" value="Transferase(Phosphotransferase) domain 1"/>
    <property type="match status" value="1"/>
</dbReference>
<dbReference type="PROSITE" id="PS00108">
    <property type="entry name" value="PROTEIN_KINASE_ST"/>
    <property type="match status" value="1"/>
</dbReference>